<dbReference type="InterPro" id="IPR011335">
    <property type="entry name" value="Restrct_endonuc-II-like"/>
</dbReference>
<dbReference type="EMBL" id="CP035467">
    <property type="protein sequence ID" value="QCW81322.1"/>
    <property type="molecule type" value="Genomic_DNA"/>
</dbReference>
<evidence type="ECO:0000313" key="2">
    <source>
        <dbReference type="EMBL" id="QCW81322.1"/>
    </source>
</evidence>
<dbReference type="PANTHER" id="PTHR35400">
    <property type="entry name" value="SLR1083 PROTEIN"/>
    <property type="match status" value="1"/>
</dbReference>
<dbReference type="Pfam" id="PF05685">
    <property type="entry name" value="Uma2"/>
    <property type="match status" value="1"/>
</dbReference>
<proteinExistence type="predicted"/>
<dbReference type="PANTHER" id="PTHR35400:SF1">
    <property type="entry name" value="SLR1083 PROTEIN"/>
    <property type="match status" value="1"/>
</dbReference>
<dbReference type="STRING" id="675511.GCA_000341735_02414"/>
<evidence type="ECO:0000313" key="3">
    <source>
        <dbReference type="Proteomes" id="UP000305881"/>
    </source>
</evidence>
<dbReference type="AlphaFoldDB" id="A0A4P9UJF3"/>
<protein>
    <submittedName>
        <fullName evidence="2">Uma2 family endonuclease</fullName>
    </submittedName>
</protein>
<dbReference type="InterPro" id="IPR008538">
    <property type="entry name" value="Uma2"/>
</dbReference>
<dbReference type="KEGG" id="mbur:EQU24_02955"/>
<gene>
    <name evidence="2" type="ORF">EQU24_02955</name>
</gene>
<keyword evidence="2" id="KW-0540">Nuclease</keyword>
<keyword evidence="3" id="KW-1185">Reference proteome</keyword>
<name>A0A4P9UJF3_METBY</name>
<evidence type="ECO:0000259" key="1">
    <source>
        <dbReference type="Pfam" id="PF05685"/>
    </source>
</evidence>
<accession>A0A4P9UJF3</accession>
<dbReference type="SUPFAM" id="SSF52980">
    <property type="entry name" value="Restriction endonuclease-like"/>
    <property type="match status" value="1"/>
</dbReference>
<reference evidence="3" key="1">
    <citation type="journal article" date="2019" name="J. Bacteriol.">
        <title>A Mutagenic Screen Identifies a TonB-Dependent Receptor Required for the Lanthanide Metal Switch in the Type I Methanotroph 'Methylotuvimicrobium buryatense' 5GB1C.</title>
        <authorList>
            <person name="Groom J.D."/>
            <person name="Ford S.M."/>
            <person name="Pesesky M.W."/>
            <person name="Lidstrom M.E."/>
        </authorList>
    </citation>
    <scope>NUCLEOTIDE SEQUENCE [LARGE SCALE GENOMIC DNA]</scope>
    <source>
        <strain evidence="3">5GB1C</strain>
    </source>
</reference>
<dbReference type="OrthoDB" id="196625at2"/>
<dbReference type="RefSeq" id="WP_017840929.1">
    <property type="nucleotide sequence ID" value="NZ_CP035467.1"/>
</dbReference>
<organism evidence="2 3">
    <name type="scientific">Methylotuvimicrobium buryatense</name>
    <name type="common">Methylomicrobium buryatense</name>
    <dbReference type="NCBI Taxonomy" id="95641"/>
    <lineage>
        <taxon>Bacteria</taxon>
        <taxon>Pseudomonadati</taxon>
        <taxon>Pseudomonadota</taxon>
        <taxon>Gammaproteobacteria</taxon>
        <taxon>Methylococcales</taxon>
        <taxon>Methylococcaceae</taxon>
        <taxon>Methylotuvimicrobium</taxon>
    </lineage>
</organism>
<dbReference type="GO" id="GO:0004519">
    <property type="term" value="F:endonuclease activity"/>
    <property type="evidence" value="ECO:0007669"/>
    <property type="project" value="UniProtKB-KW"/>
</dbReference>
<keyword evidence="2" id="KW-0378">Hydrolase</keyword>
<dbReference type="CDD" id="cd06260">
    <property type="entry name" value="DUF820-like"/>
    <property type="match status" value="1"/>
</dbReference>
<sequence>MQTAIQKHLFSISDYDRMAERGLFDEDSRIELIDGEFFDMAPIGSRHASIVSFLASALIKQLSDRAIVRIQDPVRLGDFSVPQPDLAAVEPKTDFYRTRHPEANEILLLIEVSDSTASYDLNTKIPLYAKYAIPECWLIDIDKKTVACFTEPLENSYKMQHIYHADESVQSIQFDCLSINLGSLLD</sequence>
<dbReference type="Gene3D" id="3.90.1570.10">
    <property type="entry name" value="tt1808, chain A"/>
    <property type="match status" value="1"/>
</dbReference>
<dbReference type="Proteomes" id="UP000305881">
    <property type="component" value="Chromosome"/>
</dbReference>
<feature type="domain" description="Putative restriction endonuclease" evidence="1">
    <location>
        <begin position="13"/>
        <end position="171"/>
    </location>
</feature>
<keyword evidence="2" id="KW-0255">Endonuclease</keyword>
<dbReference type="InterPro" id="IPR012296">
    <property type="entry name" value="Nuclease_put_TT1808"/>
</dbReference>